<accession>A0AAE0FT97</accession>
<feature type="signal peptide" evidence="2">
    <location>
        <begin position="1"/>
        <end position="24"/>
    </location>
</feature>
<feature type="region of interest" description="Disordered" evidence="1">
    <location>
        <begin position="172"/>
        <end position="201"/>
    </location>
</feature>
<evidence type="ECO:0000313" key="3">
    <source>
        <dbReference type="EMBL" id="KAK3265495.1"/>
    </source>
</evidence>
<gene>
    <name evidence="3" type="ORF">CYMTET_25824</name>
</gene>
<comment type="caution">
    <text evidence="3">The sequence shown here is derived from an EMBL/GenBank/DDBJ whole genome shotgun (WGS) entry which is preliminary data.</text>
</comment>
<feature type="compositionally biased region" description="Polar residues" evidence="1">
    <location>
        <begin position="172"/>
        <end position="181"/>
    </location>
</feature>
<dbReference type="EMBL" id="LGRX02013876">
    <property type="protein sequence ID" value="KAK3265495.1"/>
    <property type="molecule type" value="Genomic_DNA"/>
</dbReference>
<organism evidence="3 4">
    <name type="scientific">Cymbomonas tetramitiformis</name>
    <dbReference type="NCBI Taxonomy" id="36881"/>
    <lineage>
        <taxon>Eukaryota</taxon>
        <taxon>Viridiplantae</taxon>
        <taxon>Chlorophyta</taxon>
        <taxon>Pyramimonadophyceae</taxon>
        <taxon>Pyramimonadales</taxon>
        <taxon>Pyramimonadaceae</taxon>
        <taxon>Cymbomonas</taxon>
    </lineage>
</organism>
<proteinExistence type="predicted"/>
<evidence type="ECO:0000256" key="1">
    <source>
        <dbReference type="SAM" id="MobiDB-lite"/>
    </source>
</evidence>
<feature type="compositionally biased region" description="Pro residues" evidence="1">
    <location>
        <begin position="187"/>
        <end position="197"/>
    </location>
</feature>
<name>A0AAE0FT97_9CHLO</name>
<protein>
    <submittedName>
        <fullName evidence="3">Uncharacterized protein</fullName>
    </submittedName>
</protein>
<evidence type="ECO:0000256" key="2">
    <source>
        <dbReference type="SAM" id="SignalP"/>
    </source>
</evidence>
<keyword evidence="2" id="KW-0732">Signal</keyword>
<dbReference type="Proteomes" id="UP001190700">
    <property type="component" value="Unassembled WGS sequence"/>
</dbReference>
<evidence type="ECO:0000313" key="4">
    <source>
        <dbReference type="Proteomes" id="UP001190700"/>
    </source>
</evidence>
<feature type="chain" id="PRO_5042161536" evidence="2">
    <location>
        <begin position="25"/>
        <end position="320"/>
    </location>
</feature>
<reference evidence="3 4" key="1">
    <citation type="journal article" date="2015" name="Genome Biol. Evol.">
        <title>Comparative Genomics of a Bacterivorous Green Alga Reveals Evolutionary Causalities and Consequences of Phago-Mixotrophic Mode of Nutrition.</title>
        <authorList>
            <person name="Burns J.A."/>
            <person name="Paasch A."/>
            <person name="Narechania A."/>
            <person name="Kim E."/>
        </authorList>
    </citation>
    <scope>NUCLEOTIDE SEQUENCE [LARGE SCALE GENOMIC DNA]</scope>
    <source>
        <strain evidence="3 4">PLY_AMNH</strain>
    </source>
</reference>
<keyword evidence="4" id="KW-1185">Reference proteome</keyword>
<sequence length="320" mass="34623">MHTLKLKGALRPALSLAIICFVHSVQFLGAAEVEDVETSTIPERANGAVLFRCLDVAFALIEAAMEDGKLQEAPEEAEKSTINLKIDDSVSPVDTAASLLRSLEHWRQSSPRCSEAVLKQLLSAAAEHEARPQPAQLPALRPRVLVEEDANDFSDSDSDSYIQEDASNYDYQEDSSYSNDIQDLGSVPPPPVPPAAPPLFTSGSTVTIESTVFAEQHLGQSIEEATIDRVQLRTSMVLSAELAPVTGLFRVVGQCQGGGECEISGDARNRIFSVSQDSTLQLEHLVLRHGHAARDGGAVWIGRRGAASFFNIRFEFHTAG</sequence>
<dbReference type="AlphaFoldDB" id="A0AAE0FT97"/>
<feature type="non-terminal residue" evidence="3">
    <location>
        <position position="320"/>
    </location>
</feature>